<feature type="region of interest" description="Disordered" evidence="1">
    <location>
        <begin position="39"/>
        <end position="60"/>
    </location>
</feature>
<evidence type="ECO:0000313" key="2">
    <source>
        <dbReference type="EMBL" id="PNP42993.1"/>
    </source>
</evidence>
<reference evidence="2 3" key="1">
    <citation type="submission" date="2017-02" db="EMBL/GenBank/DDBJ databases">
        <title>Genomes of Trichoderma spp. with biocontrol activity.</title>
        <authorList>
            <person name="Gardiner D."/>
            <person name="Kazan K."/>
            <person name="Vos C."/>
            <person name="Harvey P."/>
        </authorList>
    </citation>
    <scope>NUCLEOTIDE SEQUENCE [LARGE SCALE GENOMIC DNA]</scope>
    <source>
        <strain evidence="2 3">A5MH</strain>
    </source>
</reference>
<gene>
    <name evidence="2" type="ORF">TGAMA5MH_05741</name>
</gene>
<dbReference type="AlphaFoldDB" id="A0A2K0TBU1"/>
<proteinExistence type="predicted"/>
<evidence type="ECO:0000256" key="1">
    <source>
        <dbReference type="SAM" id="MobiDB-lite"/>
    </source>
</evidence>
<dbReference type="Proteomes" id="UP000236546">
    <property type="component" value="Unassembled WGS sequence"/>
</dbReference>
<name>A0A2K0TBU1_9HYPO</name>
<evidence type="ECO:0000313" key="3">
    <source>
        <dbReference type="Proteomes" id="UP000236546"/>
    </source>
</evidence>
<comment type="caution">
    <text evidence="2">The sequence shown here is derived from an EMBL/GenBank/DDBJ whole genome shotgun (WGS) entry which is preliminary data.</text>
</comment>
<organism evidence="2 3">
    <name type="scientific">Trichoderma gamsii</name>
    <dbReference type="NCBI Taxonomy" id="398673"/>
    <lineage>
        <taxon>Eukaryota</taxon>
        <taxon>Fungi</taxon>
        <taxon>Dikarya</taxon>
        <taxon>Ascomycota</taxon>
        <taxon>Pezizomycotina</taxon>
        <taxon>Sordariomycetes</taxon>
        <taxon>Hypocreomycetidae</taxon>
        <taxon>Hypocreales</taxon>
        <taxon>Hypocreaceae</taxon>
        <taxon>Trichoderma</taxon>
    </lineage>
</organism>
<feature type="compositionally biased region" description="Pro residues" evidence="1">
    <location>
        <begin position="47"/>
        <end position="60"/>
    </location>
</feature>
<sequence>MGSVLGDVWASQQALSITKGPVALHAGMAARISTFAEGSIKRAREPAPWPPRRPKPWDPA</sequence>
<protein>
    <submittedName>
        <fullName evidence="2">Uncharacterized protein</fullName>
    </submittedName>
</protein>
<dbReference type="EMBL" id="MTYH01000050">
    <property type="protein sequence ID" value="PNP42993.1"/>
    <property type="molecule type" value="Genomic_DNA"/>
</dbReference>
<accession>A0A2K0TBU1</accession>